<accession>A0A2N9HYH9</accession>
<protein>
    <submittedName>
        <fullName evidence="2">Uncharacterized protein</fullName>
    </submittedName>
</protein>
<organism evidence="2">
    <name type="scientific">Fagus sylvatica</name>
    <name type="common">Beechnut</name>
    <dbReference type="NCBI Taxonomy" id="28930"/>
    <lineage>
        <taxon>Eukaryota</taxon>
        <taxon>Viridiplantae</taxon>
        <taxon>Streptophyta</taxon>
        <taxon>Embryophyta</taxon>
        <taxon>Tracheophyta</taxon>
        <taxon>Spermatophyta</taxon>
        <taxon>Magnoliopsida</taxon>
        <taxon>eudicotyledons</taxon>
        <taxon>Gunneridae</taxon>
        <taxon>Pentapetalae</taxon>
        <taxon>rosids</taxon>
        <taxon>fabids</taxon>
        <taxon>Fagales</taxon>
        <taxon>Fagaceae</taxon>
        <taxon>Fagus</taxon>
    </lineage>
</organism>
<feature type="region of interest" description="Disordered" evidence="1">
    <location>
        <begin position="1"/>
        <end position="39"/>
    </location>
</feature>
<name>A0A2N9HYH9_FAGSY</name>
<feature type="compositionally biased region" description="Basic and acidic residues" evidence="1">
    <location>
        <begin position="30"/>
        <end position="39"/>
    </location>
</feature>
<sequence length="118" mass="13813">MSGNTHHVTHNYDWNTSDDNNVYESPTDAMTERLTDRPDLYPKGHVTFNNDYDYDYEERVIEAPIRSSPVIDHKHAPHHAEDGVLQVHRETVDQEADEFIKFEHKQFDLTKLMSMRAG</sequence>
<reference evidence="2" key="1">
    <citation type="submission" date="2018-02" db="EMBL/GenBank/DDBJ databases">
        <authorList>
            <person name="Cohen D.B."/>
            <person name="Kent A.D."/>
        </authorList>
    </citation>
    <scope>NUCLEOTIDE SEQUENCE</scope>
</reference>
<gene>
    <name evidence="2" type="ORF">FSB_LOCUS44621</name>
</gene>
<proteinExistence type="predicted"/>
<dbReference type="EMBL" id="OIVN01004334">
    <property type="protein sequence ID" value="SPD16739.1"/>
    <property type="molecule type" value="Genomic_DNA"/>
</dbReference>
<feature type="compositionally biased region" description="Polar residues" evidence="1">
    <location>
        <begin position="1"/>
        <end position="24"/>
    </location>
</feature>
<evidence type="ECO:0000256" key="1">
    <source>
        <dbReference type="SAM" id="MobiDB-lite"/>
    </source>
</evidence>
<evidence type="ECO:0000313" key="2">
    <source>
        <dbReference type="EMBL" id="SPD16739.1"/>
    </source>
</evidence>
<dbReference type="AlphaFoldDB" id="A0A2N9HYH9"/>